<feature type="transmembrane region" description="Helical" evidence="9">
    <location>
        <begin position="254"/>
        <end position="283"/>
    </location>
</feature>
<name>A0A9Q8L9F6_PASFU</name>
<comment type="similarity">
    <text evidence="2">Belongs to the major facilitator superfamily.</text>
</comment>
<reference evidence="11" key="2">
    <citation type="journal article" date="2022" name="Microb. Genom.">
        <title>A chromosome-scale genome assembly of the tomato pathogen Cladosporium fulvum reveals a compartmentalized genome architecture and the presence of a dispensable chromosome.</title>
        <authorList>
            <person name="Zaccaron A.Z."/>
            <person name="Chen L.H."/>
            <person name="Samaras A."/>
            <person name="Stergiopoulos I."/>
        </authorList>
    </citation>
    <scope>NUCLEOTIDE SEQUENCE</scope>
    <source>
        <strain evidence="11">Race5_Kim</strain>
    </source>
</reference>
<evidence type="ECO:0000313" key="12">
    <source>
        <dbReference type="Proteomes" id="UP000756132"/>
    </source>
</evidence>
<proteinExistence type="inferred from homology"/>
<dbReference type="GO" id="GO:0005774">
    <property type="term" value="C:vacuolar membrane"/>
    <property type="evidence" value="ECO:0007669"/>
    <property type="project" value="TreeGrafter"/>
</dbReference>
<evidence type="ECO:0000256" key="8">
    <source>
        <dbReference type="SAM" id="MobiDB-lite"/>
    </source>
</evidence>
<dbReference type="FunFam" id="1.20.1250.20:FF:000197">
    <property type="entry name" value="Siderophore iron transporter 1"/>
    <property type="match status" value="1"/>
</dbReference>
<feature type="transmembrane region" description="Helical" evidence="9">
    <location>
        <begin position="403"/>
        <end position="421"/>
    </location>
</feature>
<dbReference type="KEGG" id="ffu:CLAFUR5_02873"/>
<dbReference type="Proteomes" id="UP000756132">
    <property type="component" value="Chromosome 2"/>
</dbReference>
<dbReference type="Gene3D" id="1.20.1250.20">
    <property type="entry name" value="MFS general substrate transporter like domains"/>
    <property type="match status" value="2"/>
</dbReference>
<feature type="transmembrane region" description="Helical" evidence="9">
    <location>
        <begin position="210"/>
        <end position="233"/>
    </location>
</feature>
<dbReference type="PANTHER" id="PTHR23501">
    <property type="entry name" value="MAJOR FACILITATOR SUPERFAMILY"/>
    <property type="match status" value="1"/>
</dbReference>
<keyword evidence="4 9" id="KW-0812">Transmembrane</keyword>
<dbReference type="SUPFAM" id="SSF103473">
    <property type="entry name" value="MFS general substrate transporter"/>
    <property type="match status" value="1"/>
</dbReference>
<keyword evidence="7 9" id="KW-0472">Membrane</keyword>
<evidence type="ECO:0000256" key="3">
    <source>
        <dbReference type="ARBA" id="ARBA00022448"/>
    </source>
</evidence>
<evidence type="ECO:0000259" key="10">
    <source>
        <dbReference type="PROSITE" id="PS50850"/>
    </source>
</evidence>
<organism evidence="11 12">
    <name type="scientific">Passalora fulva</name>
    <name type="common">Tomato leaf mold</name>
    <name type="synonym">Cladosporium fulvum</name>
    <dbReference type="NCBI Taxonomy" id="5499"/>
    <lineage>
        <taxon>Eukaryota</taxon>
        <taxon>Fungi</taxon>
        <taxon>Dikarya</taxon>
        <taxon>Ascomycota</taxon>
        <taxon>Pezizomycotina</taxon>
        <taxon>Dothideomycetes</taxon>
        <taxon>Dothideomycetidae</taxon>
        <taxon>Mycosphaerellales</taxon>
        <taxon>Mycosphaerellaceae</taxon>
        <taxon>Fulvia</taxon>
    </lineage>
</organism>
<dbReference type="InterPro" id="IPR005828">
    <property type="entry name" value="MFS_sugar_transport-like"/>
</dbReference>
<feature type="transmembrane region" description="Helical" evidence="9">
    <location>
        <begin position="463"/>
        <end position="490"/>
    </location>
</feature>
<dbReference type="GeneID" id="71982751"/>
<dbReference type="Pfam" id="PF00083">
    <property type="entry name" value="Sugar_tr"/>
    <property type="match status" value="1"/>
</dbReference>
<sequence length="611" mass="66525">MSGEKAYTSADQPYASSDEQRYAASPEPVVLTGDTSPGVKRIEALARHVTFNDRILLFITIFLLAYCYTLDGTLRYVYQPNATASYGTHSLLATITVVRAVIAAAAQPTAAKIADVFGRIELLLVSVVFYVVGTIVETFSNEVHTFAAGAVIYQIGFTCVTLQVEVIIADVTPLRSRLFFSFVPAAPYLINSWVSGNIAAAVLATSSWRWGVGMWAIIYPVMVLPVILVLFLAHRRAKKLEDMSNYKTPFQTYGPLQLLVALFWQLDVIGIILIIASLGLILVPFTLAGDGAQSWAQAHIIAPMVIGFLLAPVFVLWQAKSPHQMVPFKLLTDRGVWGPLGMACMLNFVWFLQGDYLYTVAIVAFDQSVLSATRITSLFNFCSVLCGIITGVVVFFVRRLKPFVLVGTVLYLVSFGLLIHFRGGSSSGNISGLIGAQVLLGIAGGLFPYVGQASIQAATKHEHVAIVTGLYLAVYNVGSSLGNAVSGAIWRQVLPGELQRNLGAVSTNATLATAVFGDPFTTAIEYPVGTPEREAIIESYRHTQRLLTITGLCLCVPLIGFALCLRNPRLTDTQSLPNAEEDRKTLVDREGRVVEPEKRSFGQKISDFFFK</sequence>
<feature type="transmembrane region" description="Helical" evidence="9">
    <location>
        <begin position="90"/>
        <end position="110"/>
    </location>
</feature>
<feature type="domain" description="Major facilitator superfamily (MFS) profile" evidence="10">
    <location>
        <begin position="57"/>
        <end position="521"/>
    </location>
</feature>
<evidence type="ECO:0000256" key="7">
    <source>
        <dbReference type="ARBA" id="ARBA00023136"/>
    </source>
</evidence>
<feature type="transmembrane region" description="Helical" evidence="9">
    <location>
        <begin position="378"/>
        <end position="396"/>
    </location>
</feature>
<keyword evidence="5 9" id="KW-1133">Transmembrane helix</keyword>
<keyword evidence="3" id="KW-0813">Transport</keyword>
<dbReference type="RefSeq" id="XP_047757608.1">
    <property type="nucleotide sequence ID" value="XM_047902021.1"/>
</dbReference>
<dbReference type="EMBL" id="CP090164">
    <property type="protein sequence ID" value="UJO13242.1"/>
    <property type="molecule type" value="Genomic_DNA"/>
</dbReference>
<feature type="transmembrane region" description="Helical" evidence="9">
    <location>
        <begin position="146"/>
        <end position="166"/>
    </location>
</feature>
<dbReference type="InterPro" id="IPR020846">
    <property type="entry name" value="MFS_dom"/>
</dbReference>
<dbReference type="GO" id="GO:0015343">
    <property type="term" value="F:siderophore-iron transmembrane transporter activity"/>
    <property type="evidence" value="ECO:0007669"/>
    <property type="project" value="TreeGrafter"/>
</dbReference>
<feature type="transmembrane region" description="Helical" evidence="9">
    <location>
        <begin position="178"/>
        <end position="204"/>
    </location>
</feature>
<evidence type="ECO:0000256" key="4">
    <source>
        <dbReference type="ARBA" id="ARBA00022692"/>
    </source>
</evidence>
<protein>
    <submittedName>
        <fullName evidence="11">Siderophore iron transporter 1</fullName>
    </submittedName>
</protein>
<evidence type="ECO:0000256" key="5">
    <source>
        <dbReference type="ARBA" id="ARBA00022989"/>
    </source>
</evidence>
<comment type="subcellular location">
    <subcellularLocation>
        <location evidence="1">Endomembrane system</location>
        <topology evidence="1">Multi-pass membrane protein</topology>
    </subcellularLocation>
</comment>
<dbReference type="AlphaFoldDB" id="A0A9Q8L9F6"/>
<keyword evidence="12" id="KW-1185">Reference proteome</keyword>
<dbReference type="OrthoDB" id="2241241at2759"/>
<dbReference type="PANTHER" id="PTHR23501:SF92">
    <property type="entry name" value="GLUTATHIONE EXCHANGER 1-RELATED"/>
    <property type="match status" value="1"/>
</dbReference>
<dbReference type="GO" id="GO:0005768">
    <property type="term" value="C:endosome"/>
    <property type="evidence" value="ECO:0007669"/>
    <property type="project" value="TreeGrafter"/>
</dbReference>
<evidence type="ECO:0000256" key="2">
    <source>
        <dbReference type="ARBA" id="ARBA00008335"/>
    </source>
</evidence>
<feature type="transmembrane region" description="Helical" evidence="9">
    <location>
        <begin position="433"/>
        <end position="451"/>
    </location>
</feature>
<feature type="transmembrane region" description="Helical" evidence="9">
    <location>
        <begin position="55"/>
        <end position="78"/>
    </location>
</feature>
<evidence type="ECO:0000256" key="1">
    <source>
        <dbReference type="ARBA" id="ARBA00004127"/>
    </source>
</evidence>
<dbReference type="InterPro" id="IPR036259">
    <property type="entry name" value="MFS_trans_sf"/>
</dbReference>
<feature type="transmembrane region" description="Helical" evidence="9">
    <location>
        <begin position="337"/>
        <end position="358"/>
    </location>
</feature>
<evidence type="ECO:0000256" key="6">
    <source>
        <dbReference type="ARBA" id="ARBA00023065"/>
    </source>
</evidence>
<keyword evidence="6" id="KW-0406">Ion transport</keyword>
<dbReference type="PROSITE" id="PS50850">
    <property type="entry name" value="MFS"/>
    <property type="match status" value="1"/>
</dbReference>
<evidence type="ECO:0000313" key="11">
    <source>
        <dbReference type="EMBL" id="UJO13242.1"/>
    </source>
</evidence>
<feature type="transmembrane region" description="Helical" evidence="9">
    <location>
        <begin position="546"/>
        <end position="565"/>
    </location>
</feature>
<feature type="region of interest" description="Disordered" evidence="8">
    <location>
        <begin position="1"/>
        <end position="28"/>
    </location>
</feature>
<dbReference type="GO" id="GO:0005886">
    <property type="term" value="C:plasma membrane"/>
    <property type="evidence" value="ECO:0007669"/>
    <property type="project" value="TreeGrafter"/>
</dbReference>
<evidence type="ECO:0000256" key="9">
    <source>
        <dbReference type="SAM" id="Phobius"/>
    </source>
</evidence>
<gene>
    <name evidence="11" type="ORF">CLAFUR5_02873</name>
</gene>
<feature type="transmembrane region" description="Helical" evidence="9">
    <location>
        <begin position="122"/>
        <end position="140"/>
    </location>
</feature>
<reference evidence="11" key="1">
    <citation type="submission" date="2021-12" db="EMBL/GenBank/DDBJ databases">
        <authorList>
            <person name="Zaccaron A."/>
            <person name="Stergiopoulos I."/>
        </authorList>
    </citation>
    <scope>NUCLEOTIDE SEQUENCE</scope>
    <source>
        <strain evidence="11">Race5_Kim</strain>
    </source>
</reference>
<feature type="transmembrane region" description="Helical" evidence="9">
    <location>
        <begin position="295"/>
        <end position="317"/>
    </location>
</feature>
<accession>A0A9Q8L9F6</accession>